<protein>
    <recommendedName>
        <fullName evidence="4">Bacteriophage tail tape measure N-terminal domain-containing protein</fullName>
    </recommendedName>
</protein>
<dbReference type="BioCyc" id="BSUB633149:G1GM8-1381-MONOMER"/>
<evidence type="ECO:0000313" key="2">
    <source>
        <dbReference type="EMBL" id="ADL00702.1"/>
    </source>
</evidence>
<keyword evidence="3" id="KW-1185">Reference proteome</keyword>
<reference evidence="3" key="1">
    <citation type="journal article" date="2011" name="J. Bacteriol.">
        <title>Genome sequences of eight morphologically diverse alphaproteobacteria.</title>
        <authorList>
            <consortium name="US DOE Joint Genome Institute"/>
            <person name="Brown P.J."/>
            <person name="Kysela D.T."/>
            <person name="Buechlein A."/>
            <person name="Hemmerich C."/>
            <person name="Brun Y.V."/>
        </authorList>
    </citation>
    <scope>NUCLEOTIDE SEQUENCE [LARGE SCALE GENOMIC DNA]</scope>
    <source>
        <strain evidence="3">ATCC 15264 / DSM 4735 / LMG 14903 / NBRC 16000 / CB 81</strain>
    </source>
</reference>
<gene>
    <name evidence="2" type="ordered locus">Bresu_1390</name>
</gene>
<feature type="compositionally biased region" description="Low complexity" evidence="1">
    <location>
        <begin position="378"/>
        <end position="389"/>
    </location>
</feature>
<proteinExistence type="predicted"/>
<feature type="region of interest" description="Disordered" evidence="1">
    <location>
        <begin position="364"/>
        <end position="389"/>
    </location>
</feature>
<evidence type="ECO:0008006" key="4">
    <source>
        <dbReference type="Google" id="ProtNLM"/>
    </source>
</evidence>
<dbReference type="Proteomes" id="UP000002696">
    <property type="component" value="Chromosome"/>
</dbReference>
<dbReference type="AlphaFoldDB" id="D9QFY8"/>
<sequence>MTDASGGKSGVGIRLFVQGGEVVRRTFDQVADSGKKMWAQIALGDRAANPAIRALSVGVGEAKSGIRGLASETGSAGAVLGAFGAAGVAVGAVLGAVAIAATGAFQAMRDAADLTDQADRIGVNAEALQEWRFAAEDAGVSAGSLDAGLEKLNGVLGAFKLGIGDAKLRPVFEELGITAEQLANVETSDQLLDRLADTLGQVRDRTEQVKLSRSLGIEELLPLLRLGSDGIADLRDRSRELGIVLDDEVRAQLDAADRQMEITGQQMDTLRLVSLSPLAEALGDAAASVTALIVEFGKVEADAPGWVRALQSVGGALASSIRQTAFNAGGLTGTVAGIVTGGGRRGAAPAPVSISSETFLAGLRQSDTRPGFETQGHTTRSGSTSRSTAAAQAARAAEQRQRERERALSDLQRQELDAQRDRIRARFGPGGTEENAANLELANIEIAQAAQEAARGALRASLEKAGALDEIVEVRLNELKDAQDELAANRDRAVILEERRRLAAERLKDEQSADQSAIDLLSIQEQMATTARERFEIGRRILLAEQALERATLAAEAKVDGKVTGYERNGLARLDQRQAAEVALFDVNEQNRLREQFKDYGREVVDAIQDGRIGEYIGDQLKQRLLDGALDALFNMMGGAGSGQGSGGGGYLSAAISFGKTLFGGGRAAGGSLQSGYRYGMAEHGPELALFGTGGQVFNARDTAAMLQGMGDGGTGAGSTTVHQHHYHNDFAGAVTTAEFMAGMDARANRARQEAVAQATDIARRSAPGLQGRQRRLGTT</sequence>
<dbReference type="KEGG" id="bsb:Bresu_1390"/>
<dbReference type="InParanoid" id="D9QFY8"/>
<accession>D9QFY8</accession>
<dbReference type="RefSeq" id="WP_013268805.1">
    <property type="nucleotide sequence ID" value="NC_014375.1"/>
</dbReference>
<dbReference type="STRING" id="633149.Bresu_1390"/>
<evidence type="ECO:0000313" key="3">
    <source>
        <dbReference type="Proteomes" id="UP000002696"/>
    </source>
</evidence>
<name>D9QFY8_BRESC</name>
<evidence type="ECO:0000256" key="1">
    <source>
        <dbReference type="SAM" id="MobiDB-lite"/>
    </source>
</evidence>
<dbReference type="HOGENOM" id="CLU_358906_0_0_5"/>
<dbReference type="EMBL" id="CP002102">
    <property type="protein sequence ID" value="ADL00702.1"/>
    <property type="molecule type" value="Genomic_DNA"/>
</dbReference>
<organism evidence="2 3">
    <name type="scientific">Brevundimonas subvibrioides (strain ATCC 15264 / DSM 4735 / LMG 14903 / NBRC 16000 / CB 81)</name>
    <name type="common">Caulobacter subvibrioides</name>
    <dbReference type="NCBI Taxonomy" id="633149"/>
    <lineage>
        <taxon>Bacteria</taxon>
        <taxon>Pseudomonadati</taxon>
        <taxon>Pseudomonadota</taxon>
        <taxon>Alphaproteobacteria</taxon>
        <taxon>Caulobacterales</taxon>
        <taxon>Caulobacteraceae</taxon>
        <taxon>Brevundimonas</taxon>
    </lineage>
</organism>
<dbReference type="OrthoDB" id="7311517at2"/>
<dbReference type="eggNOG" id="COG5280">
    <property type="taxonomic scope" value="Bacteria"/>
</dbReference>